<comment type="caution">
    <text evidence="2">The sequence shown here is derived from an EMBL/GenBank/DDBJ whole genome shotgun (WGS) entry which is preliminary data.</text>
</comment>
<organism evidence="2 3">
    <name type="scientific">Apiospora rasikravindrae</name>
    <dbReference type="NCBI Taxonomy" id="990691"/>
    <lineage>
        <taxon>Eukaryota</taxon>
        <taxon>Fungi</taxon>
        <taxon>Dikarya</taxon>
        <taxon>Ascomycota</taxon>
        <taxon>Pezizomycotina</taxon>
        <taxon>Sordariomycetes</taxon>
        <taxon>Xylariomycetidae</taxon>
        <taxon>Amphisphaeriales</taxon>
        <taxon>Apiosporaceae</taxon>
        <taxon>Apiospora</taxon>
    </lineage>
</organism>
<evidence type="ECO:0000256" key="1">
    <source>
        <dbReference type="SAM" id="MobiDB-lite"/>
    </source>
</evidence>
<protein>
    <submittedName>
        <fullName evidence="2">Uncharacterized protein</fullName>
    </submittedName>
</protein>
<sequence>MIPIEEPKRPIMKKRGFLIASSGVNGGYNFIPTTRGLREEGCRLSELFFPERLERQQDQDSARRAAKRLFNKEFFITQLRWYGVPFKSNAKRDELEAILRTAVGEGKCRCVPECVLALERSMREDETFCEDLRVYTTKMAEINAIKKKWEDEEWAKLTPTERAEYHPEGFFEHYFLDEQGETDRTKTLEPMALHETSECEDMCEMAKAIPGLEADIMIREGPCDDFSLCETLCIGWDRDAVHALAQRISQEPRMYSVDQEGEEEDYEDDEGKEDLDM</sequence>
<dbReference type="Proteomes" id="UP001444661">
    <property type="component" value="Unassembled WGS sequence"/>
</dbReference>
<reference evidence="2 3" key="1">
    <citation type="submission" date="2023-01" db="EMBL/GenBank/DDBJ databases">
        <title>Analysis of 21 Apiospora genomes using comparative genomics revels a genus with tremendous synthesis potential of carbohydrate active enzymes and secondary metabolites.</title>
        <authorList>
            <person name="Sorensen T."/>
        </authorList>
    </citation>
    <scope>NUCLEOTIDE SEQUENCE [LARGE SCALE GENOMIC DNA]</scope>
    <source>
        <strain evidence="2 3">CBS 33761</strain>
    </source>
</reference>
<evidence type="ECO:0000313" key="3">
    <source>
        <dbReference type="Proteomes" id="UP001444661"/>
    </source>
</evidence>
<gene>
    <name evidence="2" type="ORF">PG993_013256</name>
</gene>
<evidence type="ECO:0000313" key="2">
    <source>
        <dbReference type="EMBL" id="KAK8022489.1"/>
    </source>
</evidence>
<keyword evidence="3" id="KW-1185">Reference proteome</keyword>
<accession>A0ABR1RZ95</accession>
<name>A0ABR1RZ95_9PEZI</name>
<feature type="region of interest" description="Disordered" evidence="1">
    <location>
        <begin position="251"/>
        <end position="277"/>
    </location>
</feature>
<dbReference type="EMBL" id="JAQQWK010000012">
    <property type="protein sequence ID" value="KAK8022489.1"/>
    <property type="molecule type" value="Genomic_DNA"/>
</dbReference>
<proteinExistence type="predicted"/>
<feature type="compositionally biased region" description="Acidic residues" evidence="1">
    <location>
        <begin position="259"/>
        <end position="277"/>
    </location>
</feature>